<dbReference type="Gene3D" id="2.60.40.3210">
    <property type="entry name" value="Zona pellucida, ZP-N domain"/>
    <property type="match status" value="1"/>
</dbReference>
<feature type="disulfide bond" evidence="7">
    <location>
        <begin position="374"/>
        <end position="435"/>
    </location>
</feature>
<dbReference type="KEGG" id="bspl:114868661"/>
<name>A0A6P7PD85_BETSP</name>
<keyword evidence="2" id="KW-0964">Secreted</keyword>
<keyword evidence="6" id="KW-0325">Glycoprotein</keyword>
<dbReference type="InParanoid" id="A0A6P7PD85"/>
<dbReference type="PANTHER" id="PTHR48071">
    <property type="entry name" value="SRCR DOMAIN-CONTAINING PROTEIN"/>
    <property type="match status" value="1"/>
</dbReference>
<protein>
    <submittedName>
        <fullName evidence="13">Deleted in malignant brain tumors 1 protein-like</fullName>
    </submittedName>
</protein>
<feature type="disulfide bond" evidence="7">
    <location>
        <begin position="361"/>
        <end position="425"/>
    </location>
</feature>
<dbReference type="PANTHER" id="PTHR48071:SF15">
    <property type="entry name" value="SRCR DOMAIN-CONTAINING PROTEIN"/>
    <property type="match status" value="1"/>
</dbReference>
<feature type="disulfide bond" evidence="7">
    <location>
        <begin position="135"/>
        <end position="145"/>
    </location>
</feature>
<dbReference type="Pfam" id="PF23344">
    <property type="entry name" value="ZP-N"/>
    <property type="match status" value="1"/>
</dbReference>
<evidence type="ECO:0000256" key="4">
    <source>
        <dbReference type="ARBA" id="ARBA00022737"/>
    </source>
</evidence>
<dbReference type="SMART" id="SM00202">
    <property type="entry name" value="SR"/>
    <property type="match status" value="3"/>
</dbReference>
<organism evidence="12 13">
    <name type="scientific">Betta splendens</name>
    <name type="common">Siamese fighting fish</name>
    <dbReference type="NCBI Taxonomy" id="158456"/>
    <lineage>
        <taxon>Eukaryota</taxon>
        <taxon>Metazoa</taxon>
        <taxon>Chordata</taxon>
        <taxon>Craniata</taxon>
        <taxon>Vertebrata</taxon>
        <taxon>Euteleostomi</taxon>
        <taxon>Actinopterygii</taxon>
        <taxon>Neopterygii</taxon>
        <taxon>Teleostei</taxon>
        <taxon>Neoteleostei</taxon>
        <taxon>Acanthomorphata</taxon>
        <taxon>Anabantaria</taxon>
        <taxon>Anabantiformes</taxon>
        <taxon>Anabantoidei</taxon>
        <taxon>Osphronemidae</taxon>
        <taxon>Betta</taxon>
    </lineage>
</organism>
<evidence type="ECO:0000256" key="2">
    <source>
        <dbReference type="ARBA" id="ARBA00022525"/>
    </source>
</evidence>
<dbReference type="Gene3D" id="2.60.40.4100">
    <property type="entry name" value="Zona pellucida, ZP-C domain"/>
    <property type="match status" value="1"/>
</dbReference>
<proteinExistence type="predicted"/>
<feature type="disulfide bond" evidence="7">
    <location>
        <begin position="91"/>
        <end position="155"/>
    </location>
</feature>
<dbReference type="PROSITE" id="PS50287">
    <property type="entry name" value="SRCR_2"/>
    <property type="match status" value="3"/>
</dbReference>
<dbReference type="Gene3D" id="3.10.250.10">
    <property type="entry name" value="SRCR-like domain"/>
    <property type="match status" value="3"/>
</dbReference>
<feature type="region of interest" description="Disordered" evidence="8">
    <location>
        <begin position="310"/>
        <end position="331"/>
    </location>
</feature>
<feature type="disulfide bond" evidence="7">
    <location>
        <begin position="270"/>
        <end position="280"/>
    </location>
</feature>
<feature type="region of interest" description="Disordered" evidence="8">
    <location>
        <begin position="31"/>
        <end position="58"/>
    </location>
</feature>
<keyword evidence="12" id="KW-1185">Reference proteome</keyword>
<evidence type="ECO:0000259" key="11">
    <source>
        <dbReference type="PROSITE" id="PS51034"/>
    </source>
</evidence>
<evidence type="ECO:0000259" key="10">
    <source>
        <dbReference type="PROSITE" id="PS50287"/>
    </source>
</evidence>
<dbReference type="InterPro" id="IPR055356">
    <property type="entry name" value="ZP-N"/>
</dbReference>
<comment type="subcellular location">
    <subcellularLocation>
        <location evidence="1">Secreted</location>
    </subcellularLocation>
</comment>
<feature type="disulfide bond" evidence="7">
    <location>
        <begin position="104"/>
        <end position="165"/>
    </location>
</feature>
<dbReference type="AlphaFoldDB" id="A0A6P7PD85"/>
<dbReference type="Pfam" id="PF00530">
    <property type="entry name" value="SRCR"/>
    <property type="match status" value="3"/>
</dbReference>
<feature type="domain" description="SRCR" evidence="10">
    <location>
        <begin position="66"/>
        <end position="166"/>
    </location>
</feature>
<dbReference type="InterPro" id="IPR055355">
    <property type="entry name" value="ZP-C"/>
</dbReference>
<dbReference type="PRINTS" id="PR00258">
    <property type="entry name" value="SPERACTRCPTR"/>
</dbReference>
<gene>
    <name evidence="13" type="primary">LOC114868661</name>
</gene>
<dbReference type="OrthoDB" id="2015116at2759"/>
<feature type="disulfide bond" evidence="7">
    <location>
        <begin position="239"/>
        <end position="300"/>
    </location>
</feature>
<feature type="domain" description="SRCR" evidence="10">
    <location>
        <begin position="201"/>
        <end position="301"/>
    </location>
</feature>
<keyword evidence="4" id="KW-0677">Repeat</keyword>
<dbReference type="GO" id="GO:0005615">
    <property type="term" value="C:extracellular space"/>
    <property type="evidence" value="ECO:0007669"/>
    <property type="project" value="TreeGrafter"/>
</dbReference>
<accession>A0A6P7PD85</accession>
<dbReference type="InterPro" id="IPR036772">
    <property type="entry name" value="SRCR-like_dom_sf"/>
</dbReference>
<reference evidence="13" key="1">
    <citation type="submission" date="2025-08" db="UniProtKB">
        <authorList>
            <consortium name="RefSeq"/>
        </authorList>
    </citation>
    <scope>IDENTIFICATION</scope>
</reference>
<dbReference type="SMART" id="SM00241">
    <property type="entry name" value="ZP"/>
    <property type="match status" value="1"/>
</dbReference>
<feature type="disulfide bond" evidence="7">
    <location>
        <begin position="405"/>
        <end position="415"/>
    </location>
</feature>
<keyword evidence="3 9" id="KW-0732">Signal</keyword>
<feature type="disulfide bond" evidence="7">
    <location>
        <begin position="226"/>
        <end position="290"/>
    </location>
</feature>
<feature type="chain" id="PRO_5040937596" evidence="9">
    <location>
        <begin position="26"/>
        <end position="712"/>
    </location>
</feature>
<dbReference type="GO" id="GO:0005886">
    <property type="term" value="C:plasma membrane"/>
    <property type="evidence" value="ECO:0007669"/>
    <property type="project" value="TreeGrafter"/>
</dbReference>
<evidence type="ECO:0000256" key="9">
    <source>
        <dbReference type="SAM" id="SignalP"/>
    </source>
</evidence>
<dbReference type="Pfam" id="PF00100">
    <property type="entry name" value="Zona_pellucida"/>
    <property type="match status" value="1"/>
</dbReference>
<dbReference type="FunFam" id="3.10.250.10:FF:000006">
    <property type="entry name" value="neurotrypsin isoform X2"/>
    <property type="match status" value="3"/>
</dbReference>
<feature type="signal peptide" evidence="9">
    <location>
        <begin position="1"/>
        <end position="25"/>
    </location>
</feature>
<evidence type="ECO:0000256" key="7">
    <source>
        <dbReference type="PROSITE-ProRule" id="PRU00196"/>
    </source>
</evidence>
<dbReference type="GeneID" id="114868661"/>
<dbReference type="RefSeq" id="XP_029028283.3">
    <property type="nucleotide sequence ID" value="XM_029172450.3"/>
</dbReference>
<evidence type="ECO:0000256" key="8">
    <source>
        <dbReference type="SAM" id="MobiDB-lite"/>
    </source>
</evidence>
<dbReference type="GO" id="GO:0031638">
    <property type="term" value="P:zymogen activation"/>
    <property type="evidence" value="ECO:0007669"/>
    <property type="project" value="TreeGrafter"/>
</dbReference>
<evidence type="ECO:0000256" key="1">
    <source>
        <dbReference type="ARBA" id="ARBA00004613"/>
    </source>
</evidence>
<dbReference type="GO" id="GO:0004252">
    <property type="term" value="F:serine-type endopeptidase activity"/>
    <property type="evidence" value="ECO:0007669"/>
    <property type="project" value="TreeGrafter"/>
</dbReference>
<evidence type="ECO:0000256" key="6">
    <source>
        <dbReference type="ARBA" id="ARBA00023180"/>
    </source>
</evidence>
<feature type="domain" description="SRCR" evidence="10">
    <location>
        <begin position="336"/>
        <end position="436"/>
    </location>
</feature>
<dbReference type="InterPro" id="IPR042235">
    <property type="entry name" value="ZP-C_dom"/>
</dbReference>
<dbReference type="SUPFAM" id="SSF56487">
    <property type="entry name" value="SRCR-like"/>
    <property type="match status" value="3"/>
</dbReference>
<evidence type="ECO:0000256" key="3">
    <source>
        <dbReference type="ARBA" id="ARBA00022729"/>
    </source>
</evidence>
<dbReference type="InterPro" id="IPR001507">
    <property type="entry name" value="ZP_dom"/>
</dbReference>
<keyword evidence="5 7" id="KW-1015">Disulfide bond</keyword>
<sequence length="712" mass="76954">MLLFITGPRLLLLILMLIGLTVVNGTTTPTTTRLPTTTPTTFRLPTTTPTTTPLPRTNTTPSLPLLRLVHPTSRCSGRVEVFINNQWGTVCDDFWSLSDAEVVCRQVGCGRALDAPAVAFFGQGTGPIWLDDVQCRGNETAITDCAHLPFGTHNCVHNEDAGVICEVVNGTTTPTTTRLPTTTPTTTPLPTTTTMASLPLLRLVNATSRCSGRVEVFVNNQWGTVCDDFWSLSDAEVVCRQVGCGRALDAPAVAFFGQGTGPIWLDDVQCRGNETAITDCAHLPFGTHNCGHNEDAGVICEVVNGTTTPTTTRLPTTTPTSTPLPTTTTTPSLPLLRLVHPTSRCSGRVEVFVNNQWGTVCDDFWSLSDAEVVCRQVGCGRALDAPAVAYFGQGTGPIWLDDVQCRGNETAITDCTHLPFGTHNCGHNEDAGVICEDQRPDPQASQLVCSSYLMEVGVHLSIAQSHLNVFSGHMAVLSCSNYRVQDNVVWYQAPRQAGVCGTVLTTNSTHAIYSNNLFLYPNNGSLVVPEVIPFSCAYPLETNASLTGIRSPLVEGGLSSSGSAARAYMNLYNSGFVYAFTPGQLVLPRGSPLHVEVYVADSDPAFVAVLNECYTTQSSSPQDPRRYSLIYSRCPVDPQRVSVVENGQSLRVRFSAVVLPLQGSDIFLHCKVSLCDNRSYSCAPLCTRRTYRSQPNLVQLRTLSVGPITWEH</sequence>
<evidence type="ECO:0000313" key="13">
    <source>
        <dbReference type="RefSeq" id="XP_029028283.3"/>
    </source>
</evidence>
<feature type="domain" description="ZP" evidence="11">
    <location>
        <begin position="448"/>
        <end position="693"/>
    </location>
</feature>
<evidence type="ECO:0000256" key="5">
    <source>
        <dbReference type="ARBA" id="ARBA00023157"/>
    </source>
</evidence>
<evidence type="ECO:0000313" key="12">
    <source>
        <dbReference type="Proteomes" id="UP000515150"/>
    </source>
</evidence>
<dbReference type="PROSITE" id="PS51034">
    <property type="entry name" value="ZP_2"/>
    <property type="match status" value="1"/>
</dbReference>
<dbReference type="Proteomes" id="UP000515150">
    <property type="component" value="Chromosome 13"/>
</dbReference>
<dbReference type="InterPro" id="IPR001190">
    <property type="entry name" value="SRCR"/>
</dbReference>